<name>A0A100VM41_PAEAM</name>
<reference evidence="2" key="2">
    <citation type="submission" date="2016-01" db="EMBL/GenBank/DDBJ databases">
        <title>Draft Genome Sequence of Paenibacillus amylolyticus Heshi-A3 that Was Isolated from Fermented Rice Bran with Aging Salted Mackerel, Which Was Named Heshiko as Traditional Fermented Seafood in Japan.</title>
        <authorList>
            <person name="Akuzawa S."/>
            <person name="Nakagawa J."/>
            <person name="Kanekatsu T."/>
            <person name="Kubota E."/>
            <person name="Ohtake R."/>
            <person name="Suzuki T."/>
            <person name="Kanesaki Y."/>
        </authorList>
    </citation>
    <scope>NUCLEOTIDE SEQUENCE [LARGE SCALE GENOMIC DNA]</scope>
    <source>
        <strain evidence="2">Heshi-A3</strain>
    </source>
</reference>
<proteinExistence type="predicted"/>
<dbReference type="EMBL" id="BCNV01000001">
    <property type="protein sequence ID" value="GAS82390.1"/>
    <property type="molecule type" value="Genomic_DNA"/>
</dbReference>
<reference evidence="1 2" key="1">
    <citation type="journal article" date="2016" name="Genome Announc.">
        <title>Draft Genome Sequence of Paenibacillus amylolyticus Heshi-A3, Isolated from Fermented Rice Bran in a Japanese Fermented Seafood Dish.</title>
        <authorList>
            <person name="Akuzawa S."/>
            <person name="Nagaoka J."/>
            <person name="Kanekatsu M."/>
            <person name="Kubota E."/>
            <person name="Ohtake R."/>
            <person name="Suzuki T."/>
            <person name="Kanesaki Y."/>
        </authorList>
    </citation>
    <scope>NUCLEOTIDE SEQUENCE [LARGE SCALE GENOMIC DNA]</scope>
    <source>
        <strain evidence="1 2">Heshi-A3</strain>
    </source>
</reference>
<evidence type="ECO:0000313" key="1">
    <source>
        <dbReference type="EMBL" id="GAS82390.1"/>
    </source>
</evidence>
<comment type="caution">
    <text evidence="1">The sequence shown here is derived from an EMBL/GenBank/DDBJ whole genome shotgun (WGS) entry which is preliminary data.</text>
</comment>
<evidence type="ECO:0000313" key="2">
    <source>
        <dbReference type="Proteomes" id="UP000069697"/>
    </source>
</evidence>
<protein>
    <submittedName>
        <fullName evidence="1">Uncharacterized protein</fullName>
    </submittedName>
</protein>
<organism evidence="1 2">
    <name type="scientific">Paenibacillus amylolyticus</name>
    <dbReference type="NCBI Taxonomy" id="1451"/>
    <lineage>
        <taxon>Bacteria</taxon>
        <taxon>Bacillati</taxon>
        <taxon>Bacillota</taxon>
        <taxon>Bacilli</taxon>
        <taxon>Bacillales</taxon>
        <taxon>Paenibacillaceae</taxon>
        <taxon>Paenibacillus</taxon>
    </lineage>
</organism>
<dbReference type="AlphaFoldDB" id="A0A100VM41"/>
<dbReference type="Proteomes" id="UP000069697">
    <property type="component" value="Unassembled WGS sequence"/>
</dbReference>
<gene>
    <name evidence="1" type="ORF">PAHA3_2464</name>
</gene>
<accession>A0A100VM41</accession>
<sequence length="126" mass="14176">MSELEQAVETQEEKTLDQTLNIGSTVRLAEGLQKTIKVGTIKLIREVRQQAKNLKGIRFSYVIGRDAIEATQVGEQDIPAIDCPAIEQAYLKAFDMIFVEGLTDEEFEQVDMEGIQALDDVLDRFL</sequence>
<dbReference type="RefSeq" id="WP_062834942.1">
    <property type="nucleotide sequence ID" value="NZ_BCNV01000001.1"/>
</dbReference>